<evidence type="ECO:0000256" key="1">
    <source>
        <dbReference type="SAM" id="MobiDB-lite"/>
    </source>
</evidence>
<reference evidence="2 3" key="1">
    <citation type="submission" date="2017-02" db="EMBL/GenBank/DDBJ databases">
        <authorList>
            <person name="Peterson S.W."/>
        </authorList>
    </citation>
    <scope>NUCLEOTIDE SEQUENCE [LARGE SCALE GENOMIC DNA]</scope>
    <source>
        <strain evidence="2 3">DSM 21749</strain>
    </source>
</reference>
<sequence length="62" mass="6715">MSTPDKDSPPATDPQPGHNPGYAETEPRDKEDAQDPRPRRPPNPDVGGLDREPEEKPGAADD</sequence>
<name>A0A1T4N3H2_9GAMM</name>
<feature type="compositionally biased region" description="Basic and acidic residues" evidence="1">
    <location>
        <begin position="48"/>
        <end position="62"/>
    </location>
</feature>
<organism evidence="2 3">
    <name type="scientific">Lysobacter spongiicola DSM 21749</name>
    <dbReference type="NCBI Taxonomy" id="1122188"/>
    <lineage>
        <taxon>Bacteria</taxon>
        <taxon>Pseudomonadati</taxon>
        <taxon>Pseudomonadota</taxon>
        <taxon>Gammaproteobacteria</taxon>
        <taxon>Lysobacterales</taxon>
        <taxon>Lysobacteraceae</taxon>
        <taxon>Novilysobacter</taxon>
    </lineage>
</organism>
<feature type="compositionally biased region" description="Basic and acidic residues" evidence="1">
    <location>
        <begin position="25"/>
        <end position="38"/>
    </location>
</feature>
<dbReference type="STRING" id="1122188.SAMN02745674_00715"/>
<dbReference type="AlphaFoldDB" id="A0A1T4N3H2"/>
<proteinExistence type="predicted"/>
<dbReference type="OrthoDB" id="5976216at2"/>
<keyword evidence="3" id="KW-1185">Reference proteome</keyword>
<accession>A0A1T4N3H2</accession>
<evidence type="ECO:0000313" key="2">
    <source>
        <dbReference type="EMBL" id="SJZ73859.1"/>
    </source>
</evidence>
<dbReference type="Proteomes" id="UP000190061">
    <property type="component" value="Unassembled WGS sequence"/>
</dbReference>
<protein>
    <submittedName>
        <fullName evidence="2">Uncharacterized protein</fullName>
    </submittedName>
</protein>
<dbReference type="RefSeq" id="WP_078757286.1">
    <property type="nucleotide sequence ID" value="NZ_FUXP01000001.1"/>
</dbReference>
<dbReference type="EMBL" id="FUXP01000001">
    <property type="protein sequence ID" value="SJZ73859.1"/>
    <property type="molecule type" value="Genomic_DNA"/>
</dbReference>
<gene>
    <name evidence="2" type="ORF">SAMN02745674_00715</name>
</gene>
<feature type="region of interest" description="Disordered" evidence="1">
    <location>
        <begin position="1"/>
        <end position="62"/>
    </location>
</feature>
<evidence type="ECO:0000313" key="3">
    <source>
        <dbReference type="Proteomes" id="UP000190061"/>
    </source>
</evidence>